<protein>
    <submittedName>
        <fullName evidence="2">Arylesterase</fullName>
    </submittedName>
</protein>
<dbReference type="PANTHER" id="PTHR30383:SF5">
    <property type="entry name" value="SGNH HYDROLASE-TYPE ESTERASE DOMAIN-CONTAINING PROTEIN"/>
    <property type="match status" value="1"/>
</dbReference>
<dbReference type="InterPro" id="IPR036514">
    <property type="entry name" value="SGNH_hydro_sf"/>
</dbReference>
<dbReference type="InterPro" id="IPR051532">
    <property type="entry name" value="Ester_Hydrolysis_Enzymes"/>
</dbReference>
<dbReference type="Proteomes" id="UP000238358">
    <property type="component" value="Chromosome"/>
</dbReference>
<accession>A0A2S0M7A3</accession>
<dbReference type="Gene3D" id="3.40.50.1110">
    <property type="entry name" value="SGNH hydrolase"/>
    <property type="match status" value="1"/>
</dbReference>
<evidence type="ECO:0000259" key="1">
    <source>
        <dbReference type="Pfam" id="PF13472"/>
    </source>
</evidence>
<dbReference type="RefSeq" id="WP_027895497.1">
    <property type="nucleotide sequence ID" value="NZ_CP027569.1"/>
</dbReference>
<organism evidence="2 3">
    <name type="scientific">Megasphaera elsdenii</name>
    <dbReference type="NCBI Taxonomy" id="907"/>
    <lineage>
        <taxon>Bacteria</taxon>
        <taxon>Bacillati</taxon>
        <taxon>Bacillota</taxon>
        <taxon>Negativicutes</taxon>
        <taxon>Veillonellales</taxon>
        <taxon>Veillonellaceae</taxon>
        <taxon>Megasphaera</taxon>
    </lineage>
</organism>
<dbReference type="PANTHER" id="PTHR30383">
    <property type="entry name" value="THIOESTERASE 1/PROTEASE 1/LYSOPHOSPHOLIPASE L1"/>
    <property type="match status" value="1"/>
</dbReference>
<gene>
    <name evidence="2" type="ORF">C6Y28_06660</name>
</gene>
<reference evidence="2 3" key="1">
    <citation type="journal article" date="2018" name="Genome Announc.">
        <title>Complete genomes of two Megasphaera elsdenii strains, NCIMB 702410 and ATCC 25940.</title>
        <authorList>
            <person name="Hatmaker E.A."/>
            <person name="O'Dell K."/>
            <person name="Riley L.A."/>
            <person name="Klingeman D.M."/>
            <person name="Guss A.M."/>
        </authorList>
    </citation>
    <scope>NUCLEOTIDE SEQUENCE [LARGE SCALE GENOMIC DNA]</scope>
    <source>
        <strain evidence="2 3">NCIMB702410</strain>
    </source>
</reference>
<dbReference type="SUPFAM" id="SSF52266">
    <property type="entry name" value="SGNH hydrolase"/>
    <property type="match status" value="1"/>
</dbReference>
<evidence type="ECO:0000313" key="2">
    <source>
        <dbReference type="EMBL" id="AVO27307.1"/>
    </source>
</evidence>
<dbReference type="InterPro" id="IPR013830">
    <property type="entry name" value="SGNH_hydro"/>
</dbReference>
<dbReference type="Pfam" id="PF13472">
    <property type="entry name" value="Lipase_GDSL_2"/>
    <property type="match status" value="1"/>
</dbReference>
<dbReference type="EMBL" id="CP027569">
    <property type="protein sequence ID" value="AVO27307.1"/>
    <property type="molecule type" value="Genomic_DNA"/>
</dbReference>
<name>A0A2S0M7A3_MEGEL</name>
<sequence length="189" mass="21289">MKLLCLGDSLTYGFDVRPDQSWTALVSAKSHIHIDNEGQCGDTTMGMVYRLHQFDLGRYDAFFIMGGSNDILLDGDLAEICQNIRNIVTTFKAQGKPVYLGIPPLTTMESAMYGWQNARDVEKHNDQLRQYRQWLLSYGKETGCHIIDFYEALFNAKQRAGRNLYADGVHPNAEGYAVLAREVLKVMGG</sequence>
<dbReference type="GO" id="GO:0004622">
    <property type="term" value="F:phosphatidylcholine lysophospholipase activity"/>
    <property type="evidence" value="ECO:0007669"/>
    <property type="project" value="TreeGrafter"/>
</dbReference>
<dbReference type="OrthoDB" id="9777593at2"/>
<feature type="domain" description="SGNH hydrolase-type esterase" evidence="1">
    <location>
        <begin position="5"/>
        <end position="178"/>
    </location>
</feature>
<dbReference type="AlphaFoldDB" id="A0A2S0M7A3"/>
<evidence type="ECO:0000313" key="3">
    <source>
        <dbReference type="Proteomes" id="UP000238358"/>
    </source>
</evidence>
<proteinExistence type="predicted"/>